<name>A0ACC2UHJ6_9FUNG</name>
<comment type="caution">
    <text evidence="1">The sequence shown here is derived from an EMBL/GenBank/DDBJ whole genome shotgun (WGS) entry which is preliminary data.</text>
</comment>
<keyword evidence="2" id="KW-1185">Reference proteome</keyword>
<proteinExistence type="predicted"/>
<dbReference type="Proteomes" id="UP001165960">
    <property type="component" value="Unassembled WGS sequence"/>
</dbReference>
<organism evidence="1 2">
    <name type="scientific">Entomophthora muscae</name>
    <dbReference type="NCBI Taxonomy" id="34485"/>
    <lineage>
        <taxon>Eukaryota</taxon>
        <taxon>Fungi</taxon>
        <taxon>Fungi incertae sedis</taxon>
        <taxon>Zoopagomycota</taxon>
        <taxon>Entomophthoromycotina</taxon>
        <taxon>Entomophthoromycetes</taxon>
        <taxon>Entomophthorales</taxon>
        <taxon>Entomophthoraceae</taxon>
        <taxon>Entomophthora</taxon>
    </lineage>
</organism>
<reference evidence="1" key="1">
    <citation type="submission" date="2022-04" db="EMBL/GenBank/DDBJ databases">
        <title>Genome of the entomopathogenic fungus Entomophthora muscae.</title>
        <authorList>
            <person name="Elya C."/>
            <person name="Lovett B.R."/>
            <person name="Lee E."/>
            <person name="Macias A.M."/>
            <person name="Hajek A.E."/>
            <person name="De Bivort B.L."/>
            <person name="Kasson M.T."/>
            <person name="De Fine Licht H.H."/>
            <person name="Stajich J.E."/>
        </authorList>
    </citation>
    <scope>NUCLEOTIDE SEQUENCE</scope>
    <source>
        <strain evidence="1">Berkeley</strain>
    </source>
</reference>
<evidence type="ECO:0000313" key="2">
    <source>
        <dbReference type="Proteomes" id="UP001165960"/>
    </source>
</evidence>
<accession>A0ACC2UHJ6</accession>
<evidence type="ECO:0000313" key="1">
    <source>
        <dbReference type="EMBL" id="KAJ9085862.1"/>
    </source>
</evidence>
<sequence length="149" mass="16481">MEYTDSDLPSAYTLCQRKLKTLFLATKVYKGIPLYAAKDLVIPRVLQVIHNTGCGVPVHQSPKCVLNCSQRPAGRGCHSLGLKWAFIHSQKEDPLRNLLEYGPVSQEDNMGLPILGVLPQYLGLLVLGLGLLHLSLGFLILRLGLRRHA</sequence>
<protein>
    <submittedName>
        <fullName evidence="1">Uncharacterized protein</fullName>
    </submittedName>
</protein>
<gene>
    <name evidence="1" type="ORF">DSO57_1009702</name>
</gene>
<dbReference type="EMBL" id="QTSX02000741">
    <property type="protein sequence ID" value="KAJ9085862.1"/>
    <property type="molecule type" value="Genomic_DNA"/>
</dbReference>